<dbReference type="EMBL" id="BK014964">
    <property type="protein sequence ID" value="DAD84682.1"/>
    <property type="molecule type" value="Genomic_DNA"/>
</dbReference>
<accession>A0A8S5MRC2</accession>
<organism evidence="1">
    <name type="scientific">Myoviridae sp. ctOAa14</name>
    <dbReference type="NCBI Taxonomy" id="2826646"/>
    <lineage>
        <taxon>Viruses</taxon>
        <taxon>Duplodnaviria</taxon>
        <taxon>Heunggongvirae</taxon>
        <taxon>Uroviricota</taxon>
        <taxon>Caudoviricetes</taxon>
    </lineage>
</organism>
<proteinExistence type="predicted"/>
<name>A0A8S5MRC2_9CAUD</name>
<reference evidence="1" key="1">
    <citation type="journal article" date="2021" name="Proc. Natl. Acad. Sci. U.S.A.">
        <title>A Catalog of Tens of Thousands of Viruses from Human Metagenomes Reveals Hidden Associations with Chronic Diseases.</title>
        <authorList>
            <person name="Tisza M.J."/>
            <person name="Buck C.B."/>
        </authorList>
    </citation>
    <scope>NUCLEOTIDE SEQUENCE</scope>
    <source>
        <strain evidence="1">CtOAa14</strain>
    </source>
</reference>
<dbReference type="InterPro" id="IPR056957">
    <property type="entry name" value="Pam3_Gp34-like"/>
</dbReference>
<dbReference type="Pfam" id="PF23977">
    <property type="entry name" value="Pam3_Gp34"/>
    <property type="match status" value="1"/>
</dbReference>
<protein>
    <submittedName>
        <fullName evidence="1">Uncharacterized protein</fullName>
    </submittedName>
</protein>
<sequence>MSQNDVNNDAQNVFDFLVDDGRGGDERLDSSVIAFPFIRLLQTLSPQCKKKDPAYVEGAEEGMLYNNVTNEVIPLPTRVIVGMFDRTYISWKPNRGGFAGAYTPEQVNKALATGAYDTINNKIVDPLTGNELFDTYTYYVYLPDKPEWGVCLLCMSSTQLKEARRWNRLLTSMIIPGTKTRAKIYHTVWRLDSVQLSNDKGSWAGYAVSFDSWVDKALFEAITTERAALSDGRQVNYAALAEGADAIEPLPHGAIDVTPSDAADNAPF</sequence>
<evidence type="ECO:0000313" key="1">
    <source>
        <dbReference type="EMBL" id="DAD84682.1"/>
    </source>
</evidence>